<dbReference type="ESTHER" id="9rhob-a3vdm3">
    <property type="family name" value="Duf_1100-S"/>
</dbReference>
<dbReference type="Gene3D" id="3.40.50.1820">
    <property type="entry name" value="alpha/beta hydrolase"/>
    <property type="match status" value="1"/>
</dbReference>
<dbReference type="AlphaFoldDB" id="A3VDM3"/>
<evidence type="ECO:0000256" key="1">
    <source>
        <dbReference type="ARBA" id="ARBA00022801"/>
    </source>
</evidence>
<keyword evidence="3" id="KW-1185">Reference proteome</keyword>
<dbReference type="SUPFAM" id="SSF53474">
    <property type="entry name" value="alpha/beta-Hydrolases"/>
    <property type="match status" value="1"/>
</dbReference>
<evidence type="ECO:0008006" key="4">
    <source>
        <dbReference type="Google" id="ProtNLM"/>
    </source>
</evidence>
<reference evidence="2 3" key="1">
    <citation type="journal article" date="2010" name="J. Bacteriol.">
        <title>Genome sequences of Pelagibaca bermudensis HTCC2601T and Maritimibacter alkaliphilus HTCC2654T, the type strains of two marine Roseobacter genera.</title>
        <authorList>
            <person name="Thrash J.C."/>
            <person name="Cho J.C."/>
            <person name="Ferriera S."/>
            <person name="Johnson J."/>
            <person name="Vergin K.L."/>
            <person name="Giovannoni S.J."/>
        </authorList>
    </citation>
    <scope>NUCLEOTIDE SEQUENCE [LARGE SCALE GENOMIC DNA]</scope>
    <source>
        <strain evidence="2 3">HTCC2654</strain>
    </source>
</reference>
<name>A3VDM3_9RHOB</name>
<dbReference type="OrthoDB" id="9806163at2"/>
<protein>
    <recommendedName>
        <fullName evidence="4">Peptidase S9 prolyl oligopeptidase catalytic domain-containing protein</fullName>
    </recommendedName>
</protein>
<dbReference type="InterPro" id="IPR010520">
    <property type="entry name" value="FrsA-like"/>
</dbReference>
<proteinExistence type="predicted"/>
<comment type="caution">
    <text evidence="2">The sequence shown here is derived from an EMBL/GenBank/DDBJ whole genome shotgun (WGS) entry which is preliminary data.</text>
</comment>
<dbReference type="eggNOG" id="COG1073">
    <property type="taxonomic scope" value="Bacteria"/>
</dbReference>
<dbReference type="Proteomes" id="UP000002931">
    <property type="component" value="Unassembled WGS sequence"/>
</dbReference>
<dbReference type="PANTHER" id="PTHR22946">
    <property type="entry name" value="DIENELACTONE HYDROLASE DOMAIN-CONTAINING PROTEIN-RELATED"/>
    <property type="match status" value="1"/>
</dbReference>
<dbReference type="HOGENOM" id="CLU_053723_1_0_5"/>
<dbReference type="Pfam" id="PF06500">
    <property type="entry name" value="FrsA-like"/>
    <property type="match status" value="1"/>
</dbReference>
<evidence type="ECO:0000313" key="2">
    <source>
        <dbReference type="EMBL" id="EAQ13612.1"/>
    </source>
</evidence>
<dbReference type="InterPro" id="IPR029058">
    <property type="entry name" value="AB_hydrolase_fold"/>
</dbReference>
<dbReference type="STRING" id="314271.RB2654_02824"/>
<evidence type="ECO:0000313" key="3">
    <source>
        <dbReference type="Proteomes" id="UP000002931"/>
    </source>
</evidence>
<dbReference type="EMBL" id="AAMT01000004">
    <property type="protein sequence ID" value="EAQ13612.1"/>
    <property type="molecule type" value="Genomic_DNA"/>
</dbReference>
<keyword evidence="1" id="KW-0378">Hydrolase</keyword>
<accession>A3VDM3</accession>
<sequence length="379" mass="41929">MEESDMAEMSGPRSLENAKEWMLGKLDARVHPFALTDVDQTRVVIEGLQGLDGESWAAAWAGQGDAYAEKANAAEAAGDTDSARDNWYQAYGYYFLGRFPCPNHPDKLASYEKEVAAYQSFGKYAQPAIEVVTVPFDGREGEGEEITFYVRMPEGIDNPPVIVMWGGVDAWKEEMTILTEGLAARGFATVALDNVGTGQSPIKAGPDGERQFMPVFDWVESCGKFDARRIAIVGRSFGGHWATKLAHLMPERFRAAVNWGGGVHYMFQPDWIEKSRHPDSYLMELVETRSRMLGATNDEEYIQGFKVLSLLEQGLLDQPCAPLLLINGKNDTQCPITDIELLTEHGDPKSVRLFPGRGHMGFGPGTVDAIIDWLKARLA</sequence>
<dbReference type="InterPro" id="IPR050261">
    <property type="entry name" value="FrsA_esterase"/>
</dbReference>
<organism evidence="2 3">
    <name type="scientific">Maritimibacter alkaliphilus HTCC2654</name>
    <dbReference type="NCBI Taxonomy" id="314271"/>
    <lineage>
        <taxon>Bacteria</taxon>
        <taxon>Pseudomonadati</taxon>
        <taxon>Pseudomonadota</taxon>
        <taxon>Alphaproteobacteria</taxon>
        <taxon>Rhodobacterales</taxon>
        <taxon>Roseobacteraceae</taxon>
        <taxon>Maritimibacter</taxon>
    </lineage>
</organism>
<gene>
    <name evidence="2" type="ORF">RB2654_02824</name>
</gene>
<dbReference type="GO" id="GO:0016787">
    <property type="term" value="F:hydrolase activity"/>
    <property type="evidence" value="ECO:0007669"/>
    <property type="project" value="UniProtKB-KW"/>
</dbReference>
<dbReference type="RefSeq" id="WP_008328495.1">
    <property type="nucleotide sequence ID" value="NZ_CH902578.1"/>
</dbReference>
<dbReference type="PANTHER" id="PTHR22946:SF12">
    <property type="entry name" value="CONIDIAL PIGMENT BIOSYNTHESIS PROTEIN AYG1 (AFU_ORTHOLOGUE AFUA_2G17550)"/>
    <property type="match status" value="1"/>
</dbReference>